<evidence type="ECO:0000256" key="2">
    <source>
        <dbReference type="SAM" id="MobiDB-lite"/>
    </source>
</evidence>
<dbReference type="FunCoup" id="A0A8M2B9X5">
    <property type="interactions" value="1"/>
</dbReference>
<feature type="compositionally biased region" description="Polar residues" evidence="2">
    <location>
        <begin position="29"/>
        <end position="39"/>
    </location>
</feature>
<feature type="region of interest" description="Disordered" evidence="2">
    <location>
        <begin position="23"/>
        <end position="43"/>
    </location>
</feature>
<proteinExistence type="evidence at protein level"/>
<dbReference type="ZFIN" id="ZDB-GENE-050306-55">
    <property type="gene designation" value="zgc:112982"/>
</dbReference>
<organism evidence="3 4">
    <name type="scientific">Danio rerio</name>
    <name type="common">Zebrafish</name>
    <name type="synonym">Brachydanio rerio</name>
    <dbReference type="NCBI Taxonomy" id="7955"/>
    <lineage>
        <taxon>Eukaryota</taxon>
        <taxon>Metazoa</taxon>
        <taxon>Chordata</taxon>
        <taxon>Craniata</taxon>
        <taxon>Vertebrata</taxon>
        <taxon>Euteleostomi</taxon>
        <taxon>Actinopterygii</taxon>
        <taxon>Neopterygii</taxon>
        <taxon>Teleostei</taxon>
        <taxon>Ostariophysi</taxon>
        <taxon>Cypriniformes</taxon>
        <taxon>Danionidae</taxon>
        <taxon>Danioninae</taxon>
        <taxon>Danio</taxon>
    </lineage>
</organism>
<reference evidence="4" key="1">
    <citation type="submission" date="2025-08" db="UniProtKB">
        <authorList>
            <consortium name="RefSeq"/>
        </authorList>
    </citation>
    <scope>IDENTIFICATION</scope>
    <source>
        <strain evidence="4">Tuebingen</strain>
        <tissue evidence="4">Fibroblasts and whole tissue</tissue>
    </source>
</reference>
<keyword evidence="6" id="KW-1267">Proteomics identification</keyword>
<feature type="compositionally biased region" description="Basic and acidic residues" evidence="2">
    <location>
        <begin position="134"/>
        <end position="199"/>
    </location>
</feature>
<feature type="compositionally biased region" description="Basic residues" evidence="2">
    <location>
        <begin position="666"/>
        <end position="675"/>
    </location>
</feature>
<dbReference type="Pfam" id="PF15440">
    <property type="entry name" value="THRAP3_BCLAF1"/>
    <property type="match status" value="1"/>
</dbReference>
<feature type="compositionally biased region" description="Basic and acidic residues" evidence="2">
    <location>
        <begin position="594"/>
        <end position="618"/>
    </location>
</feature>
<feature type="compositionally biased region" description="Basic and acidic residues" evidence="2">
    <location>
        <begin position="93"/>
        <end position="124"/>
    </location>
</feature>
<feature type="region of interest" description="Disordered" evidence="2">
    <location>
        <begin position="76"/>
        <end position="208"/>
    </location>
</feature>
<dbReference type="AlphaFoldDB" id="A0A8M2B9X5"/>
<evidence type="ECO:0007829" key="6">
    <source>
        <dbReference type="PeptideAtlas" id="A0A8M2B9X5"/>
    </source>
</evidence>
<evidence type="ECO:0000313" key="4">
    <source>
        <dbReference type="RefSeq" id="XP_005162753.1"/>
    </source>
</evidence>
<comment type="similarity">
    <text evidence="1">Belongs to the BCLAF1/THRAP3 family.</text>
</comment>
<feature type="region of interest" description="Disordered" evidence="2">
    <location>
        <begin position="352"/>
        <end position="397"/>
    </location>
</feature>
<feature type="compositionally biased region" description="Basic and acidic residues" evidence="2">
    <location>
        <begin position="352"/>
        <end position="363"/>
    </location>
</feature>
<dbReference type="Proteomes" id="UP000000437">
    <property type="component" value="Chromosome 24"/>
</dbReference>
<evidence type="ECO:0000313" key="3">
    <source>
        <dbReference type="Proteomes" id="UP000000437"/>
    </source>
</evidence>
<dbReference type="PANTHER" id="PTHR15268:SF17">
    <property type="entry name" value="BCLAF1 AND THRAP3 FAMILY MEMBER 3"/>
    <property type="match status" value="1"/>
</dbReference>
<name>A0A8M2B9X5_DANRE</name>
<feature type="compositionally biased region" description="Basic and acidic residues" evidence="2">
    <location>
        <begin position="252"/>
        <end position="287"/>
    </location>
</feature>
<feature type="compositionally biased region" description="Basic and acidic residues" evidence="2">
    <location>
        <begin position="228"/>
        <end position="245"/>
    </location>
</feature>
<accession>A0A8M2B9X5</accession>
<evidence type="ECO:0000313" key="5">
    <source>
        <dbReference type="ZFIN" id="ZDB-GENE-050306-55"/>
    </source>
</evidence>
<feature type="region of interest" description="Disordered" evidence="2">
    <location>
        <begin position="223"/>
        <end position="339"/>
    </location>
</feature>
<sequence>MSRPRSRSPLYSRIPTLQGRRAEGLFGNQMRSSVQSDTWRNPEYVKVETNPHWNKDSHQGEQNVDHWAKFIDAIEHAQQRGPSPMARYPMQADEDRPSDSPRRLPRERLPSPEHTHYGVEEHYRMASPGWNRNEAFDKDTNLQHSQREMRDRSYPRHQERRSHDRMDYEYRNEEHGDQYHERGSYSERSSKPDYREHHPSKGFADSGLQNEFADHHRGFSPRRAPLIVEHDHGIVKQDLRYREPPKMGGQSRARDPPRPSESQRNREPYRDRRDQGHHSRTLQERPGGRPNGNPREEGRKNYSSYERESQGRERSRHIDQSRMESHSRDLEGRREMNLRVTSDTDLRNWERDSVHEWEEERPQKNPGRMMEQEEVRPRDQYNRNPKTNVGPPSRTDFSEHETLKIKVDMSRPVTQASYLGYSSDRQLSLDLVNVGRQRLDFLPMLEHSGTYKESAVHCGTFAQEIITLVHQVKENYFSGQDIPLNERFANEQYYSIPDEIKEEEEYEDELEMENLRALMNRPQRMPSSGALDPLQRQQPVPDPGDLRYDLERRRQQKLEAVKITIAGANFTQMPSESQESEPPYMNDLLEEPDENFRWSEQEHEQQRQWDAPRQRMPEPTRQNIFNNDAPRQRMPAATRQNVFNNQGSRQRKPEHPRQNFYPRGNRTGRQRGRRN</sequence>
<evidence type="ECO:0000256" key="1">
    <source>
        <dbReference type="ARBA" id="ARBA00006481"/>
    </source>
</evidence>
<dbReference type="GO" id="GO:0003712">
    <property type="term" value="F:transcription coregulator activity"/>
    <property type="evidence" value="ECO:0000318"/>
    <property type="project" value="GO_Central"/>
</dbReference>
<dbReference type="GO" id="GO:0016592">
    <property type="term" value="C:mediator complex"/>
    <property type="evidence" value="ECO:0000318"/>
    <property type="project" value="GO_Central"/>
</dbReference>
<feature type="compositionally biased region" description="Basic and acidic residues" evidence="2">
    <location>
        <begin position="294"/>
        <end position="339"/>
    </location>
</feature>
<dbReference type="GO" id="GO:0003677">
    <property type="term" value="F:DNA binding"/>
    <property type="evidence" value="ECO:0000318"/>
    <property type="project" value="GO_Central"/>
</dbReference>
<gene>
    <name evidence="4" type="primary">wu:fb93h01</name>
    <name evidence="4" type="synonym">fb48h12</name>
    <name evidence="4" type="synonym">fb93h01</name>
    <name evidence="4" type="synonym">wu:fb48h12</name>
    <name evidence="4 5" type="ORF">zgc:112982</name>
</gene>
<feature type="region of interest" description="Disordered" evidence="2">
    <location>
        <begin position="569"/>
        <end position="675"/>
    </location>
</feature>
<dbReference type="GeneID" id="503771"/>
<feature type="compositionally biased region" description="Basic and acidic residues" evidence="2">
    <location>
        <begin position="370"/>
        <end position="381"/>
    </location>
</feature>
<protein>
    <submittedName>
        <fullName evidence="4">Uncharacterized protein isoform X1</fullName>
    </submittedName>
</protein>
<dbReference type="InterPro" id="IPR029199">
    <property type="entry name" value="THRAP3_BCLAF1"/>
</dbReference>
<dbReference type="OrthoDB" id="9935637at2759"/>
<dbReference type="RefSeq" id="XP_005162753.1">
    <property type="nucleotide sequence ID" value="XM_005162696.6"/>
</dbReference>
<feature type="compositionally biased region" description="Polar residues" evidence="2">
    <location>
        <begin position="638"/>
        <end position="648"/>
    </location>
</feature>
<keyword evidence="3" id="KW-1185">Reference proteome</keyword>
<dbReference type="AGR" id="ZFIN:ZDB-GENE-050306-55"/>
<feature type="region of interest" description="Disordered" evidence="2">
    <location>
        <begin position="523"/>
        <end position="545"/>
    </location>
</feature>
<dbReference type="PANTHER" id="PTHR15268">
    <property type="entry name" value="THRAP3/BCLAF1"/>
    <property type="match status" value="1"/>
</dbReference>
<dbReference type="GO" id="GO:0045944">
    <property type="term" value="P:positive regulation of transcription by RNA polymerase II"/>
    <property type="evidence" value="ECO:0000318"/>
    <property type="project" value="GO_Central"/>
</dbReference>